<evidence type="ECO:0000256" key="16">
    <source>
        <dbReference type="ARBA" id="ARBA00023157"/>
    </source>
</evidence>
<dbReference type="Proteomes" id="UP001107558">
    <property type="component" value="Chromosome 3"/>
</dbReference>
<dbReference type="EC" id="3.4.11.2" evidence="4"/>
<dbReference type="InterPro" id="IPR042097">
    <property type="entry name" value="Aminopeptidase_N-like_N_sf"/>
</dbReference>
<evidence type="ECO:0000313" key="27">
    <source>
        <dbReference type="EMBL" id="KAG5669897.1"/>
    </source>
</evidence>
<comment type="subcellular location">
    <subcellularLocation>
        <location evidence="2">Cell membrane</location>
        <topology evidence="2">Lipid-anchor</topology>
        <topology evidence="2">GPI-anchor</topology>
    </subcellularLocation>
</comment>
<feature type="transmembrane region" description="Helical" evidence="23">
    <location>
        <begin position="46"/>
        <end position="68"/>
    </location>
</feature>
<gene>
    <name evidence="27" type="ORF">PVAND_000188</name>
</gene>
<dbReference type="GO" id="GO:0016285">
    <property type="term" value="F:alanyl aminopeptidase activity"/>
    <property type="evidence" value="ECO:0007669"/>
    <property type="project" value="UniProtKB-EC"/>
</dbReference>
<evidence type="ECO:0000256" key="15">
    <source>
        <dbReference type="ARBA" id="ARBA00023136"/>
    </source>
</evidence>
<evidence type="ECO:0000256" key="9">
    <source>
        <dbReference type="ARBA" id="ARBA00022670"/>
    </source>
</evidence>
<dbReference type="FunFam" id="2.60.40.1910:FF:000008">
    <property type="entry name" value="Aminopeptidase"/>
    <property type="match status" value="1"/>
</dbReference>
<keyword evidence="28" id="KW-1185">Reference proteome</keyword>
<dbReference type="Gene3D" id="2.60.40.1730">
    <property type="entry name" value="tricorn interacting facor f3 domain"/>
    <property type="match status" value="1"/>
</dbReference>
<dbReference type="GO" id="GO:0006508">
    <property type="term" value="P:proteolysis"/>
    <property type="evidence" value="ECO:0007669"/>
    <property type="project" value="UniProtKB-KW"/>
</dbReference>
<dbReference type="SUPFAM" id="SSF63737">
    <property type="entry name" value="Leukotriene A4 hydrolase N-terminal domain"/>
    <property type="match status" value="1"/>
</dbReference>
<evidence type="ECO:0000256" key="23">
    <source>
        <dbReference type="SAM" id="Phobius"/>
    </source>
</evidence>
<keyword evidence="11" id="KW-0732">Signal</keyword>
<sequence>MKNYNNMETGYINEGGQLKSKNGQKYVVNQYCRNPEPGYYISKSCAAVYIILFLVMMILTALMTYLLLVPSCALDNSSNGTIYTGSIWSPISNHEEEAHTNGDGVLSDQAKNDDPIVIEDEIEFPEGWKPIHYDLLLEPHIENATSRGTVDILMLRDENVKDLKPIVLDITEIEITDCKVASNDRNDIDLGLDYICEYGKDNDSYVINLKKTKFPINNVTVQLEFVSKLGSTLTGFYKGSFMNEETKETSTFVSTQFSPIDARRAFPCLDRPYAKATFKISMIRPTAKKLSISNMPIESIEVVRPGFIRENFKVTPKMSTYLVAFHISDLKMGKTIENDSSLPTIKMYAQPEYENMTNFAFNLTVESLKFFEKYFDIKFQLPKIDMVAVPDFGFNGMENWGLITFRESALLAPENTNKSSSIAHLQRISRTLVHEVAHQWFGNLVTMQWYDDLWLKEGFSTYLHYVGTDAIKPEWDYFKTITVYEFNQAMPKDCDSSSRPISFKVRTKSDIRRVFDPISYSKGALIINMMRGFLGEAAFRLGLTNYLRKFEYGNAVQDELWEAMTMNARKERVLDESYSVKEIMDSWTVDSAGFPVVTVSRNGTNIILKQQRYFLPHVNESDDTKWFIPLTYSSSRRVAESEIPEHWMSNKQSEIILEDMVSEDEWIHFNVNRTGYYRVNYDQLSWKNLLRNFKSLSDVTRAQLIDDSFALARANLTNYDVPITFGIFLRAYPLDYLSWWSFANGLEYVTNMIRREPAYENFRTVVRYSVKNAYEELGFDEDPEDTDIDLLHRARIVNMACQFGIDRCTVKAQLMFREWIANKVENKIAPNLKATIYCITLREGGSQEWNFAFKQYQETTSASEKEVLLDALGCTQEPWLLSKYLNMTISSDSSIRKQDGSRVFASVAKNIVGTELAFDFLYTNIGEIAEYFGDGFSTISKMIDSVTTFMNKDYHKENFQRFAEKANKLGLIAIEKSIKLAEIEIDKNIFWRNHLYTQLKDNLDKAVVDLRLTN</sequence>
<dbReference type="FunFam" id="1.25.50.20:FF:000001">
    <property type="entry name" value="Aminopeptidase"/>
    <property type="match status" value="1"/>
</dbReference>
<dbReference type="GO" id="GO:0098552">
    <property type="term" value="C:side of membrane"/>
    <property type="evidence" value="ECO:0007669"/>
    <property type="project" value="UniProtKB-KW"/>
</dbReference>
<keyword evidence="10 21" id="KW-0479">Metal-binding</keyword>
<keyword evidence="7" id="KW-1003">Cell membrane</keyword>
<dbReference type="InterPro" id="IPR024571">
    <property type="entry name" value="ERAP1-like_C_dom"/>
</dbReference>
<dbReference type="InterPro" id="IPR045357">
    <property type="entry name" value="Aminopeptidase_N-like_N"/>
</dbReference>
<dbReference type="GO" id="GO:0042277">
    <property type="term" value="F:peptide binding"/>
    <property type="evidence" value="ECO:0007669"/>
    <property type="project" value="TreeGrafter"/>
</dbReference>
<organism evidence="27 28">
    <name type="scientific">Polypedilum vanderplanki</name>
    <name type="common">Sleeping chironomid midge</name>
    <dbReference type="NCBI Taxonomy" id="319348"/>
    <lineage>
        <taxon>Eukaryota</taxon>
        <taxon>Metazoa</taxon>
        <taxon>Ecdysozoa</taxon>
        <taxon>Arthropoda</taxon>
        <taxon>Hexapoda</taxon>
        <taxon>Insecta</taxon>
        <taxon>Pterygota</taxon>
        <taxon>Neoptera</taxon>
        <taxon>Endopterygota</taxon>
        <taxon>Diptera</taxon>
        <taxon>Nematocera</taxon>
        <taxon>Chironomoidea</taxon>
        <taxon>Chironomidae</taxon>
        <taxon>Chironominae</taxon>
        <taxon>Polypedilum</taxon>
        <taxon>Polypedilum</taxon>
    </lineage>
</organism>
<comment type="cofactor">
    <cofactor evidence="21">
        <name>Zn(2+)</name>
        <dbReference type="ChEBI" id="CHEBI:29105"/>
    </cofactor>
    <text evidence="21">Binds 1 zinc ion per subunit.</text>
</comment>
<keyword evidence="13 21" id="KW-0862">Zinc</keyword>
<dbReference type="Pfam" id="PF17900">
    <property type="entry name" value="Peptidase_M1_N"/>
    <property type="match status" value="1"/>
</dbReference>
<evidence type="ECO:0000256" key="21">
    <source>
        <dbReference type="PIRSR" id="PIRSR634016-3"/>
    </source>
</evidence>
<evidence type="ECO:0000256" key="8">
    <source>
        <dbReference type="ARBA" id="ARBA00022622"/>
    </source>
</evidence>
<reference evidence="27" key="1">
    <citation type="submission" date="2021-03" db="EMBL/GenBank/DDBJ databases">
        <title>Chromosome level genome of the anhydrobiotic midge Polypedilum vanderplanki.</title>
        <authorList>
            <person name="Yoshida Y."/>
            <person name="Kikawada T."/>
            <person name="Gusev O."/>
        </authorList>
    </citation>
    <scope>NUCLEOTIDE SEQUENCE</scope>
    <source>
        <strain evidence="27">NIAS01</strain>
        <tissue evidence="27">Whole body or cell culture</tissue>
    </source>
</reference>
<evidence type="ECO:0000256" key="6">
    <source>
        <dbReference type="ARBA" id="ARBA00022438"/>
    </source>
</evidence>
<dbReference type="Gene3D" id="1.25.50.20">
    <property type="match status" value="1"/>
</dbReference>
<keyword evidence="15 23" id="KW-0472">Membrane</keyword>
<evidence type="ECO:0000259" key="25">
    <source>
        <dbReference type="Pfam" id="PF11838"/>
    </source>
</evidence>
<keyword evidence="17" id="KW-0325">Glycoprotein</keyword>
<feature type="active site" description="Proton acceptor" evidence="20">
    <location>
        <position position="435"/>
    </location>
</feature>
<accession>A0A9J6BJ32</accession>
<feature type="domain" description="Aminopeptidase N-like N-terminal" evidence="26">
    <location>
        <begin position="129"/>
        <end position="322"/>
    </location>
</feature>
<dbReference type="OrthoDB" id="510539at2759"/>
<dbReference type="GO" id="GO:0005615">
    <property type="term" value="C:extracellular space"/>
    <property type="evidence" value="ECO:0007669"/>
    <property type="project" value="TreeGrafter"/>
</dbReference>
<evidence type="ECO:0000256" key="2">
    <source>
        <dbReference type="ARBA" id="ARBA00004609"/>
    </source>
</evidence>
<keyword evidence="23" id="KW-0812">Transmembrane</keyword>
<evidence type="ECO:0000256" key="22">
    <source>
        <dbReference type="PIRSR" id="PIRSR634016-4"/>
    </source>
</evidence>
<evidence type="ECO:0000256" key="3">
    <source>
        <dbReference type="ARBA" id="ARBA00010136"/>
    </source>
</evidence>
<dbReference type="Gene3D" id="2.60.40.1910">
    <property type="match status" value="1"/>
</dbReference>
<feature type="domain" description="Peptidase M1 membrane alanine aminopeptidase" evidence="24">
    <location>
        <begin position="359"/>
        <end position="587"/>
    </location>
</feature>
<evidence type="ECO:0000256" key="13">
    <source>
        <dbReference type="ARBA" id="ARBA00022833"/>
    </source>
</evidence>
<dbReference type="GO" id="GO:0005737">
    <property type="term" value="C:cytoplasm"/>
    <property type="evidence" value="ECO:0007669"/>
    <property type="project" value="TreeGrafter"/>
</dbReference>
<keyword evidence="8" id="KW-0336">GPI-anchor</keyword>
<protein>
    <recommendedName>
        <fullName evidence="5">Aminopeptidase N</fullName>
        <ecNumber evidence="4">3.4.11.2</ecNumber>
    </recommendedName>
    <alternativeName>
        <fullName evidence="19">Microsomal aminopeptidase</fullName>
    </alternativeName>
</protein>
<dbReference type="Pfam" id="PF01433">
    <property type="entry name" value="Peptidase_M1"/>
    <property type="match status" value="1"/>
</dbReference>
<keyword evidence="12" id="KW-0378">Hydrolase</keyword>
<feature type="domain" description="ERAP1-like C-terminal" evidence="25">
    <location>
        <begin position="666"/>
        <end position="968"/>
    </location>
</feature>
<evidence type="ECO:0000256" key="20">
    <source>
        <dbReference type="PIRSR" id="PIRSR634016-1"/>
    </source>
</evidence>
<evidence type="ECO:0000259" key="26">
    <source>
        <dbReference type="Pfam" id="PF17900"/>
    </source>
</evidence>
<keyword evidence="23" id="KW-1133">Transmembrane helix</keyword>
<dbReference type="PANTHER" id="PTHR11533">
    <property type="entry name" value="PROTEASE M1 ZINC METALLOPROTEASE"/>
    <property type="match status" value="1"/>
</dbReference>
<evidence type="ECO:0000256" key="1">
    <source>
        <dbReference type="ARBA" id="ARBA00000098"/>
    </source>
</evidence>
<dbReference type="PRINTS" id="PR00756">
    <property type="entry name" value="ALADIPTASE"/>
</dbReference>
<evidence type="ECO:0000256" key="17">
    <source>
        <dbReference type="ARBA" id="ARBA00023180"/>
    </source>
</evidence>
<keyword evidence="14" id="KW-0482">Metalloprotease</keyword>
<dbReference type="InterPro" id="IPR014782">
    <property type="entry name" value="Peptidase_M1_dom"/>
</dbReference>
<name>A0A9J6BJ32_POLVA</name>
<keyword evidence="18" id="KW-0449">Lipoprotein</keyword>
<evidence type="ECO:0000256" key="4">
    <source>
        <dbReference type="ARBA" id="ARBA00012564"/>
    </source>
</evidence>
<dbReference type="GO" id="GO:0070006">
    <property type="term" value="F:metalloaminopeptidase activity"/>
    <property type="evidence" value="ECO:0007669"/>
    <property type="project" value="TreeGrafter"/>
</dbReference>
<feature type="binding site" evidence="21">
    <location>
        <position position="438"/>
    </location>
    <ligand>
        <name>Zn(2+)</name>
        <dbReference type="ChEBI" id="CHEBI:29105"/>
        <note>catalytic</note>
    </ligand>
</feature>
<evidence type="ECO:0000256" key="7">
    <source>
        <dbReference type="ARBA" id="ARBA00022475"/>
    </source>
</evidence>
<keyword evidence="9" id="KW-0645">Protease</keyword>
<evidence type="ECO:0000259" key="24">
    <source>
        <dbReference type="Pfam" id="PF01433"/>
    </source>
</evidence>
<feature type="site" description="Transition state stabilizer" evidence="22">
    <location>
        <position position="520"/>
    </location>
</feature>
<keyword evidence="16" id="KW-1015">Disulfide bond</keyword>
<dbReference type="CDD" id="cd09601">
    <property type="entry name" value="M1_APN-Q_like"/>
    <property type="match status" value="1"/>
</dbReference>
<dbReference type="PANTHER" id="PTHR11533:SF294">
    <property type="entry name" value="THYROTROPIN-RELEASING HORMONE-DEGRADING ECTOENZYME"/>
    <property type="match status" value="1"/>
</dbReference>
<dbReference type="InterPro" id="IPR027268">
    <property type="entry name" value="Peptidase_M4/M1_CTD_sf"/>
</dbReference>
<dbReference type="InterPro" id="IPR001930">
    <property type="entry name" value="Peptidase_M1"/>
</dbReference>
<evidence type="ECO:0000256" key="11">
    <source>
        <dbReference type="ARBA" id="ARBA00022729"/>
    </source>
</evidence>
<dbReference type="InterPro" id="IPR034016">
    <property type="entry name" value="M1_APN-typ"/>
</dbReference>
<evidence type="ECO:0000256" key="14">
    <source>
        <dbReference type="ARBA" id="ARBA00023049"/>
    </source>
</evidence>
<feature type="binding site" evidence="21">
    <location>
        <position position="434"/>
    </location>
    <ligand>
        <name>Zn(2+)</name>
        <dbReference type="ChEBI" id="CHEBI:29105"/>
        <note>catalytic</note>
    </ligand>
</feature>
<dbReference type="Gene3D" id="1.10.390.10">
    <property type="entry name" value="Neutral Protease Domain 2"/>
    <property type="match status" value="1"/>
</dbReference>
<comment type="catalytic activity">
    <reaction evidence="1">
        <text>Release of an N-terminal amino acid, Xaa-|-Yaa- from a peptide, amide or arylamide. Xaa is preferably Ala, but may be most amino acids including Pro (slow action). When a terminal hydrophobic residue is followed by a prolyl residue, the two may be released as an intact Xaa-Pro dipeptide.</text>
        <dbReference type="EC" id="3.4.11.2"/>
    </reaction>
</comment>
<comment type="similarity">
    <text evidence="3">Belongs to the peptidase M1 family.</text>
</comment>
<evidence type="ECO:0000256" key="19">
    <source>
        <dbReference type="ARBA" id="ARBA00042613"/>
    </source>
</evidence>
<proteinExistence type="inferred from homology"/>
<feature type="binding site" evidence="21">
    <location>
        <position position="457"/>
    </location>
    <ligand>
        <name>Zn(2+)</name>
        <dbReference type="ChEBI" id="CHEBI:29105"/>
        <note>catalytic</note>
    </ligand>
</feature>
<dbReference type="EMBL" id="JADBJN010000003">
    <property type="protein sequence ID" value="KAG5669897.1"/>
    <property type="molecule type" value="Genomic_DNA"/>
</dbReference>
<evidence type="ECO:0000256" key="10">
    <source>
        <dbReference type="ARBA" id="ARBA00022723"/>
    </source>
</evidence>
<keyword evidence="6" id="KW-0031">Aminopeptidase</keyword>
<comment type="caution">
    <text evidence="27">The sequence shown here is derived from an EMBL/GenBank/DDBJ whole genome shotgun (WGS) entry which is preliminary data.</text>
</comment>
<evidence type="ECO:0000313" key="28">
    <source>
        <dbReference type="Proteomes" id="UP001107558"/>
    </source>
</evidence>
<dbReference type="Pfam" id="PF11838">
    <property type="entry name" value="ERAP1_C"/>
    <property type="match status" value="1"/>
</dbReference>
<evidence type="ECO:0000256" key="18">
    <source>
        <dbReference type="ARBA" id="ARBA00023288"/>
    </source>
</evidence>
<dbReference type="SUPFAM" id="SSF55486">
    <property type="entry name" value="Metalloproteases ('zincins'), catalytic domain"/>
    <property type="match status" value="1"/>
</dbReference>
<dbReference type="AlphaFoldDB" id="A0A9J6BJ32"/>
<dbReference type="GO" id="GO:0043171">
    <property type="term" value="P:peptide catabolic process"/>
    <property type="evidence" value="ECO:0007669"/>
    <property type="project" value="TreeGrafter"/>
</dbReference>
<dbReference type="GO" id="GO:0005886">
    <property type="term" value="C:plasma membrane"/>
    <property type="evidence" value="ECO:0007669"/>
    <property type="project" value="UniProtKB-SubCell"/>
</dbReference>
<evidence type="ECO:0000256" key="12">
    <source>
        <dbReference type="ARBA" id="ARBA00022801"/>
    </source>
</evidence>
<evidence type="ECO:0000256" key="5">
    <source>
        <dbReference type="ARBA" id="ARBA00015611"/>
    </source>
</evidence>
<dbReference type="FunFam" id="1.10.390.10:FF:000013">
    <property type="entry name" value="Aminopeptidase N"/>
    <property type="match status" value="1"/>
</dbReference>
<dbReference type="GO" id="GO:0008270">
    <property type="term" value="F:zinc ion binding"/>
    <property type="evidence" value="ECO:0007669"/>
    <property type="project" value="InterPro"/>
</dbReference>
<dbReference type="InterPro" id="IPR050344">
    <property type="entry name" value="Peptidase_M1_aminopeptidases"/>
</dbReference>